<evidence type="ECO:0000313" key="2">
    <source>
        <dbReference type="EMBL" id="MYM96444.1"/>
    </source>
</evidence>
<organism evidence="2 3">
    <name type="scientific">Duganella vulcania</name>
    <dbReference type="NCBI Taxonomy" id="2692166"/>
    <lineage>
        <taxon>Bacteria</taxon>
        <taxon>Pseudomonadati</taxon>
        <taxon>Pseudomonadota</taxon>
        <taxon>Betaproteobacteria</taxon>
        <taxon>Burkholderiales</taxon>
        <taxon>Oxalobacteraceae</taxon>
        <taxon>Telluria group</taxon>
        <taxon>Duganella</taxon>
    </lineage>
</organism>
<gene>
    <name evidence="2" type="ORF">GTP90_21520</name>
</gene>
<name>A0A845GQ86_9BURK</name>
<dbReference type="PANTHER" id="PTHR37166">
    <property type="entry name" value="PROTEIN FLAG"/>
    <property type="match status" value="1"/>
</dbReference>
<protein>
    <submittedName>
        <fullName evidence="2">Flagellar biosynthesis protein FlaG</fullName>
    </submittedName>
</protein>
<proteinExistence type="predicted"/>
<keyword evidence="2" id="KW-0966">Cell projection</keyword>
<dbReference type="EMBL" id="WWCX01000045">
    <property type="protein sequence ID" value="MYM96444.1"/>
    <property type="molecule type" value="Genomic_DNA"/>
</dbReference>
<dbReference type="Gene3D" id="3.30.160.170">
    <property type="entry name" value="FlaG-like"/>
    <property type="match status" value="1"/>
</dbReference>
<dbReference type="SUPFAM" id="SSF160214">
    <property type="entry name" value="FlaG-like"/>
    <property type="match status" value="1"/>
</dbReference>
<dbReference type="RefSeq" id="WP_161085461.1">
    <property type="nucleotide sequence ID" value="NZ_WWCX01000045.1"/>
</dbReference>
<sequence>MNIGPRVTTGATPPPAETTAAQARPAASTAPKAAADSAARATPAAKVTGSPPPKPADLKNSVEAINRFLKVNSEVQFSIDEASGYSVVKVIDTESHKVLRQFPSEQALEIGKDLQNLPKGLLVDNKA</sequence>
<reference evidence="2" key="1">
    <citation type="submission" date="2019-12" db="EMBL/GenBank/DDBJ databases">
        <title>Novel species isolated from a subtropical stream in China.</title>
        <authorList>
            <person name="Lu H."/>
        </authorList>
    </citation>
    <scope>NUCLEOTIDE SEQUENCE [LARGE SCALE GENOMIC DNA]</scope>
    <source>
        <strain evidence="2">FT81W</strain>
    </source>
</reference>
<dbReference type="InterPro" id="IPR035924">
    <property type="entry name" value="FlaG-like_sf"/>
</dbReference>
<keyword evidence="2" id="KW-0282">Flagellum</keyword>
<dbReference type="PANTHER" id="PTHR37166:SF1">
    <property type="entry name" value="PROTEIN FLAG"/>
    <property type="match status" value="1"/>
</dbReference>
<evidence type="ECO:0000256" key="1">
    <source>
        <dbReference type="SAM" id="MobiDB-lite"/>
    </source>
</evidence>
<dbReference type="AlphaFoldDB" id="A0A845GQ86"/>
<comment type="caution">
    <text evidence="2">The sequence shown here is derived from an EMBL/GenBank/DDBJ whole genome shotgun (WGS) entry which is preliminary data.</text>
</comment>
<dbReference type="Pfam" id="PF03646">
    <property type="entry name" value="FlaG"/>
    <property type="match status" value="1"/>
</dbReference>
<dbReference type="Proteomes" id="UP000447355">
    <property type="component" value="Unassembled WGS sequence"/>
</dbReference>
<evidence type="ECO:0000313" key="3">
    <source>
        <dbReference type="Proteomes" id="UP000447355"/>
    </source>
</evidence>
<accession>A0A845GQ86</accession>
<keyword evidence="2" id="KW-0969">Cilium</keyword>
<feature type="region of interest" description="Disordered" evidence="1">
    <location>
        <begin position="1"/>
        <end position="59"/>
    </location>
</feature>
<dbReference type="InterPro" id="IPR005186">
    <property type="entry name" value="FlaG"/>
</dbReference>
<feature type="compositionally biased region" description="Low complexity" evidence="1">
    <location>
        <begin position="17"/>
        <end position="45"/>
    </location>
</feature>